<accession>A0A3L6PK00</accession>
<evidence type="ECO:0000256" key="1">
    <source>
        <dbReference type="PROSITE-ProRule" id="PRU10141"/>
    </source>
</evidence>
<dbReference type="PROSITE" id="PS50011">
    <property type="entry name" value="PROTEIN_KINASE_DOM"/>
    <property type="match status" value="1"/>
</dbReference>
<feature type="binding site" evidence="1">
    <location>
        <position position="50"/>
    </location>
    <ligand>
        <name>ATP</name>
        <dbReference type="ChEBI" id="CHEBI:30616"/>
    </ligand>
</feature>
<evidence type="ECO:0000313" key="4">
    <source>
        <dbReference type="Proteomes" id="UP000275267"/>
    </source>
</evidence>
<dbReference type="GO" id="GO:0005524">
    <property type="term" value="F:ATP binding"/>
    <property type="evidence" value="ECO:0007669"/>
    <property type="project" value="UniProtKB-UniRule"/>
</dbReference>
<dbReference type="AlphaFoldDB" id="A0A3L6PK00"/>
<dbReference type="PROSITE" id="PS00107">
    <property type="entry name" value="PROTEIN_KINASE_ATP"/>
    <property type="match status" value="1"/>
</dbReference>
<name>A0A3L6PK00_PANMI</name>
<organism evidence="3 4">
    <name type="scientific">Panicum miliaceum</name>
    <name type="common">Proso millet</name>
    <name type="synonym">Broomcorn millet</name>
    <dbReference type="NCBI Taxonomy" id="4540"/>
    <lineage>
        <taxon>Eukaryota</taxon>
        <taxon>Viridiplantae</taxon>
        <taxon>Streptophyta</taxon>
        <taxon>Embryophyta</taxon>
        <taxon>Tracheophyta</taxon>
        <taxon>Spermatophyta</taxon>
        <taxon>Magnoliopsida</taxon>
        <taxon>Liliopsida</taxon>
        <taxon>Poales</taxon>
        <taxon>Poaceae</taxon>
        <taxon>PACMAD clade</taxon>
        <taxon>Panicoideae</taxon>
        <taxon>Panicodae</taxon>
        <taxon>Paniceae</taxon>
        <taxon>Panicinae</taxon>
        <taxon>Panicum</taxon>
        <taxon>Panicum sect. Panicum</taxon>
    </lineage>
</organism>
<dbReference type="PANTHER" id="PTHR45707">
    <property type="entry name" value="C2 CALCIUM/LIPID-BINDING PLANT PHOSPHORIBOSYLTRANSFERASE FAMILY PROTEIN"/>
    <property type="match status" value="1"/>
</dbReference>
<evidence type="ECO:0000259" key="2">
    <source>
        <dbReference type="PROSITE" id="PS50011"/>
    </source>
</evidence>
<proteinExistence type="predicted"/>
<reference evidence="4" key="1">
    <citation type="journal article" date="2019" name="Nat. Commun.">
        <title>The genome of broomcorn millet.</title>
        <authorList>
            <person name="Zou C."/>
            <person name="Miki D."/>
            <person name="Li D."/>
            <person name="Tang Q."/>
            <person name="Xiao L."/>
            <person name="Rajput S."/>
            <person name="Deng P."/>
            <person name="Jia W."/>
            <person name="Huang R."/>
            <person name="Zhang M."/>
            <person name="Sun Y."/>
            <person name="Hu J."/>
            <person name="Fu X."/>
            <person name="Schnable P.S."/>
            <person name="Li F."/>
            <person name="Zhang H."/>
            <person name="Feng B."/>
            <person name="Zhu X."/>
            <person name="Liu R."/>
            <person name="Schnable J.C."/>
            <person name="Zhu J.-K."/>
            <person name="Zhang H."/>
        </authorList>
    </citation>
    <scope>NUCLEOTIDE SEQUENCE [LARGE SCALE GENOMIC DNA]</scope>
</reference>
<dbReference type="STRING" id="4540.A0A3L6PK00"/>
<keyword evidence="4" id="KW-1185">Reference proteome</keyword>
<dbReference type="InterPro" id="IPR011009">
    <property type="entry name" value="Kinase-like_dom_sf"/>
</dbReference>
<protein>
    <recommendedName>
        <fullName evidence="2">Protein kinase domain-containing protein</fullName>
    </recommendedName>
</protein>
<dbReference type="GO" id="GO:0004672">
    <property type="term" value="F:protein kinase activity"/>
    <property type="evidence" value="ECO:0007669"/>
    <property type="project" value="InterPro"/>
</dbReference>
<dbReference type="Pfam" id="PF07714">
    <property type="entry name" value="PK_Tyr_Ser-Thr"/>
    <property type="match status" value="1"/>
</dbReference>
<dbReference type="Proteomes" id="UP000275267">
    <property type="component" value="Unassembled WGS sequence"/>
</dbReference>
<dbReference type="SUPFAM" id="SSF56112">
    <property type="entry name" value="Protein kinase-like (PK-like)"/>
    <property type="match status" value="1"/>
</dbReference>
<dbReference type="InterPro" id="IPR017441">
    <property type="entry name" value="Protein_kinase_ATP_BS"/>
</dbReference>
<sequence length="95" mass="10810">MLQDPCAVPMDFLESITRNFSEVHQQLGRGGYGLVYKGVLRNGKAIAVKKLSDMHLEDDQFQNDEVTYLIGPRHQNIVQLVGYCAESRWEATKLK</sequence>
<dbReference type="OrthoDB" id="1748533at2759"/>
<keyword evidence="1" id="KW-0067">ATP-binding</keyword>
<dbReference type="Gene3D" id="3.30.200.20">
    <property type="entry name" value="Phosphorylase Kinase, domain 1"/>
    <property type="match status" value="1"/>
</dbReference>
<dbReference type="InterPro" id="IPR000719">
    <property type="entry name" value="Prot_kinase_dom"/>
</dbReference>
<evidence type="ECO:0000313" key="3">
    <source>
        <dbReference type="EMBL" id="RLM57948.1"/>
    </source>
</evidence>
<dbReference type="EMBL" id="PQIB02000017">
    <property type="protein sequence ID" value="RLM57948.1"/>
    <property type="molecule type" value="Genomic_DNA"/>
</dbReference>
<feature type="domain" description="Protein kinase" evidence="2">
    <location>
        <begin position="21"/>
        <end position="95"/>
    </location>
</feature>
<gene>
    <name evidence="3" type="ORF">C2845_PM18G00550</name>
</gene>
<comment type="caution">
    <text evidence="3">The sequence shown here is derived from an EMBL/GenBank/DDBJ whole genome shotgun (WGS) entry which is preliminary data.</text>
</comment>
<keyword evidence="1" id="KW-0547">Nucleotide-binding</keyword>
<dbReference type="InterPro" id="IPR001245">
    <property type="entry name" value="Ser-Thr/Tyr_kinase_cat_dom"/>
</dbReference>
<dbReference type="PANTHER" id="PTHR45707:SF81">
    <property type="entry name" value="PROTEIN KINASE DOMAIN-CONTAINING PROTEIN"/>
    <property type="match status" value="1"/>
</dbReference>